<keyword evidence="9" id="KW-1185">Reference proteome</keyword>
<dbReference type="GO" id="GO:0016887">
    <property type="term" value="F:ATP hydrolysis activity"/>
    <property type="evidence" value="ECO:0007669"/>
    <property type="project" value="InterPro"/>
</dbReference>
<reference evidence="8" key="1">
    <citation type="journal article" date="2014" name="Int. J. Syst. Evol. Microbiol.">
        <title>Complete genome sequence of Corynebacterium casei LMG S-19264T (=DSM 44701T), isolated from a smear-ripened cheese.</title>
        <authorList>
            <consortium name="US DOE Joint Genome Institute (JGI-PGF)"/>
            <person name="Walter F."/>
            <person name="Albersmeier A."/>
            <person name="Kalinowski J."/>
            <person name="Ruckert C."/>
        </authorList>
    </citation>
    <scope>NUCLEOTIDE SEQUENCE</scope>
    <source>
        <strain evidence="8">CCM 7684</strain>
    </source>
</reference>
<evidence type="ECO:0000256" key="6">
    <source>
        <dbReference type="ARBA" id="ARBA00023136"/>
    </source>
</evidence>
<dbReference type="PANTHER" id="PTHR43499">
    <property type="entry name" value="ABC TRANSPORTER I FAMILY MEMBER 1"/>
    <property type="match status" value="1"/>
</dbReference>
<dbReference type="Pfam" id="PF00005">
    <property type="entry name" value="ABC_tran"/>
    <property type="match status" value="1"/>
</dbReference>
<accession>A0A8J3DU97</accession>
<keyword evidence="2" id="KW-0547">Nucleotide-binding</keyword>
<dbReference type="PROSITE" id="PS00211">
    <property type="entry name" value="ABC_TRANSPORTER_1"/>
    <property type="match status" value="1"/>
</dbReference>
<dbReference type="InterPro" id="IPR017871">
    <property type="entry name" value="ABC_transporter-like_CS"/>
</dbReference>
<keyword evidence="5" id="KW-1278">Translocase</keyword>
<organism evidence="8 9">
    <name type="scientific">Agaricicola taiwanensis</name>
    <dbReference type="NCBI Taxonomy" id="591372"/>
    <lineage>
        <taxon>Bacteria</taxon>
        <taxon>Pseudomonadati</taxon>
        <taxon>Pseudomonadota</taxon>
        <taxon>Alphaproteobacteria</taxon>
        <taxon>Rhodobacterales</taxon>
        <taxon>Paracoccaceae</taxon>
        <taxon>Agaricicola</taxon>
    </lineage>
</organism>
<protein>
    <submittedName>
        <fullName evidence="8">Cytochrome c biogenesis ATP-binding export protein CcmA</fullName>
    </submittedName>
</protein>
<evidence type="ECO:0000256" key="2">
    <source>
        <dbReference type="ARBA" id="ARBA00022741"/>
    </source>
</evidence>
<reference evidence="8" key="2">
    <citation type="submission" date="2020-09" db="EMBL/GenBank/DDBJ databases">
        <authorList>
            <person name="Sun Q."/>
            <person name="Sedlacek I."/>
        </authorList>
    </citation>
    <scope>NUCLEOTIDE SEQUENCE</scope>
    <source>
        <strain evidence="8">CCM 7684</strain>
    </source>
</reference>
<dbReference type="AlphaFoldDB" id="A0A8J3DU97"/>
<evidence type="ECO:0000256" key="3">
    <source>
        <dbReference type="ARBA" id="ARBA00022748"/>
    </source>
</evidence>
<feature type="domain" description="ABC transporter" evidence="7">
    <location>
        <begin position="1"/>
        <end position="198"/>
    </location>
</feature>
<dbReference type="PANTHER" id="PTHR43499:SF1">
    <property type="entry name" value="ABC TRANSPORTER I FAMILY MEMBER 1"/>
    <property type="match status" value="1"/>
</dbReference>
<dbReference type="PROSITE" id="PS50893">
    <property type="entry name" value="ABC_TRANSPORTER_2"/>
    <property type="match status" value="1"/>
</dbReference>
<name>A0A8J3DU97_9RHOB</name>
<keyword evidence="4 8" id="KW-0067">ATP-binding</keyword>
<dbReference type="GO" id="GO:0017004">
    <property type="term" value="P:cytochrome complex assembly"/>
    <property type="evidence" value="ECO:0007669"/>
    <property type="project" value="UniProtKB-KW"/>
</dbReference>
<proteinExistence type="predicted"/>
<comment type="caution">
    <text evidence="8">The sequence shown here is derived from an EMBL/GenBank/DDBJ whole genome shotgun (WGS) entry which is preliminary data.</text>
</comment>
<keyword evidence="6" id="KW-0472">Membrane</keyword>
<dbReference type="GO" id="GO:0005524">
    <property type="term" value="F:ATP binding"/>
    <property type="evidence" value="ECO:0007669"/>
    <property type="project" value="UniProtKB-KW"/>
</dbReference>
<evidence type="ECO:0000313" key="9">
    <source>
        <dbReference type="Proteomes" id="UP000602745"/>
    </source>
</evidence>
<sequence length="199" mass="21309">MRGGRSLVRDFSLVLGGGEALVLTGPNGVGKTSLLRLMAGLLAPADGTIRFDAEPGRTDRTLSEDCHFVGAQDALTPELSVIEHIRFWARLLGDDTGSEAAAFSILDALGIGHLETMPAGYLSSGQRRRLSLARLLAVPRPLWLLDEPTNALDTAGRERLRILIARHRALGGMVVAATHDPLELPDAMELDLISMAGVR</sequence>
<dbReference type="SUPFAM" id="SSF52540">
    <property type="entry name" value="P-loop containing nucleoside triphosphate hydrolases"/>
    <property type="match status" value="1"/>
</dbReference>
<keyword evidence="1" id="KW-0813">Transport</keyword>
<dbReference type="InterPro" id="IPR027417">
    <property type="entry name" value="P-loop_NTPase"/>
</dbReference>
<evidence type="ECO:0000256" key="1">
    <source>
        <dbReference type="ARBA" id="ARBA00022448"/>
    </source>
</evidence>
<dbReference type="GO" id="GO:0022857">
    <property type="term" value="F:transmembrane transporter activity"/>
    <property type="evidence" value="ECO:0007669"/>
    <property type="project" value="InterPro"/>
</dbReference>
<gene>
    <name evidence="8" type="primary">ccmA</name>
    <name evidence="8" type="ORF">GCM10007276_20310</name>
</gene>
<dbReference type="InterPro" id="IPR005895">
    <property type="entry name" value="ABC_transptr_haem_export_CcmA"/>
</dbReference>
<evidence type="ECO:0000313" key="8">
    <source>
        <dbReference type="EMBL" id="GGE42995.1"/>
    </source>
</evidence>
<keyword evidence="3" id="KW-0201">Cytochrome c-type biogenesis</keyword>
<dbReference type="SMART" id="SM00382">
    <property type="entry name" value="AAA"/>
    <property type="match status" value="1"/>
</dbReference>
<evidence type="ECO:0000259" key="7">
    <source>
        <dbReference type="PROSITE" id="PS50893"/>
    </source>
</evidence>
<dbReference type="Gene3D" id="3.40.50.300">
    <property type="entry name" value="P-loop containing nucleotide triphosphate hydrolases"/>
    <property type="match status" value="1"/>
</dbReference>
<dbReference type="Proteomes" id="UP000602745">
    <property type="component" value="Unassembled WGS sequence"/>
</dbReference>
<dbReference type="NCBIfam" id="TIGR01189">
    <property type="entry name" value="ccmA"/>
    <property type="match status" value="1"/>
</dbReference>
<dbReference type="EMBL" id="BMCP01000002">
    <property type="protein sequence ID" value="GGE42995.1"/>
    <property type="molecule type" value="Genomic_DNA"/>
</dbReference>
<dbReference type="InterPro" id="IPR003439">
    <property type="entry name" value="ABC_transporter-like_ATP-bd"/>
</dbReference>
<evidence type="ECO:0000256" key="5">
    <source>
        <dbReference type="ARBA" id="ARBA00022967"/>
    </source>
</evidence>
<evidence type="ECO:0000256" key="4">
    <source>
        <dbReference type="ARBA" id="ARBA00022840"/>
    </source>
</evidence>
<dbReference type="InterPro" id="IPR003593">
    <property type="entry name" value="AAA+_ATPase"/>
</dbReference>